<dbReference type="GO" id="GO:0000070">
    <property type="term" value="P:mitotic sister chromatid segregation"/>
    <property type="evidence" value="ECO:0007669"/>
    <property type="project" value="TreeGrafter"/>
</dbReference>
<evidence type="ECO:0000256" key="5">
    <source>
        <dbReference type="ARBA" id="ARBA00023242"/>
    </source>
</evidence>
<evidence type="ECO:0000256" key="1">
    <source>
        <dbReference type="ARBA" id="ARBA00004123"/>
    </source>
</evidence>
<comment type="subcellular location">
    <subcellularLocation>
        <location evidence="2">Chromosome</location>
        <location evidence="2">Centromere</location>
    </subcellularLocation>
    <subcellularLocation>
        <location evidence="1">Nucleus</location>
    </subcellularLocation>
</comment>
<accession>A0A9N9H8W3</accession>
<gene>
    <name evidence="7" type="ORF">POCULU_LOCUS10517</name>
</gene>
<feature type="non-terminal residue" evidence="7">
    <location>
        <position position="147"/>
    </location>
</feature>
<evidence type="ECO:0000256" key="6">
    <source>
        <dbReference type="ARBA" id="ARBA00023328"/>
    </source>
</evidence>
<comment type="similarity">
    <text evidence="3">Belongs to the CENP-I/CTF3 family.</text>
</comment>
<keyword evidence="8" id="KW-1185">Reference proteome</keyword>
<evidence type="ECO:0000313" key="8">
    <source>
        <dbReference type="Proteomes" id="UP000789572"/>
    </source>
</evidence>
<feature type="non-terminal residue" evidence="7">
    <location>
        <position position="1"/>
    </location>
</feature>
<dbReference type="GO" id="GO:0005634">
    <property type="term" value="C:nucleus"/>
    <property type="evidence" value="ECO:0007669"/>
    <property type="project" value="UniProtKB-SubCell"/>
</dbReference>
<proteinExistence type="inferred from homology"/>
<dbReference type="Proteomes" id="UP000789572">
    <property type="component" value="Unassembled WGS sequence"/>
</dbReference>
<dbReference type="OrthoDB" id="6347512at2759"/>
<sequence>RTSEEQLDLSNATADHTINEKIEFIKENAGDRSKKSDIKTNIAALTKLAEWYGLSSTQLEEVLDVVLDSKLDEADNNKLAKSLVPRDKVPEMLAIHVLGHLGQSVLKFTTQAILLRWVVIAYNLLDNHSKLQLLYGVVFHYLEYNLL</sequence>
<dbReference type="EMBL" id="CAJVPJ010005524">
    <property type="protein sequence ID" value="CAG8662201.1"/>
    <property type="molecule type" value="Genomic_DNA"/>
</dbReference>
<comment type="caution">
    <text evidence="7">The sequence shown here is derived from an EMBL/GenBank/DDBJ whole genome shotgun (WGS) entry which is preliminary data.</text>
</comment>
<keyword evidence="5" id="KW-0539">Nucleus</keyword>
<name>A0A9N9H8W3_9GLOM</name>
<protein>
    <submittedName>
        <fullName evidence="7">1270_t:CDS:1</fullName>
    </submittedName>
</protein>
<dbReference type="GO" id="GO:0000939">
    <property type="term" value="C:inner kinetochore"/>
    <property type="evidence" value="ECO:0007669"/>
    <property type="project" value="TreeGrafter"/>
</dbReference>
<dbReference type="InterPro" id="IPR012485">
    <property type="entry name" value="CENP-I"/>
</dbReference>
<dbReference type="PANTHER" id="PTHR48208">
    <property type="entry name" value="CENTROMERE PROTEIN I"/>
    <property type="match status" value="1"/>
</dbReference>
<keyword evidence="4" id="KW-0158">Chromosome</keyword>
<keyword evidence="6" id="KW-0137">Centromere</keyword>
<evidence type="ECO:0000313" key="7">
    <source>
        <dbReference type="EMBL" id="CAG8662201.1"/>
    </source>
</evidence>
<evidence type="ECO:0000256" key="4">
    <source>
        <dbReference type="ARBA" id="ARBA00022454"/>
    </source>
</evidence>
<evidence type="ECO:0000256" key="3">
    <source>
        <dbReference type="ARBA" id="ARBA00005470"/>
    </source>
</evidence>
<dbReference type="AlphaFoldDB" id="A0A9N9H8W3"/>
<reference evidence="7" key="1">
    <citation type="submission" date="2021-06" db="EMBL/GenBank/DDBJ databases">
        <authorList>
            <person name="Kallberg Y."/>
            <person name="Tangrot J."/>
            <person name="Rosling A."/>
        </authorList>
    </citation>
    <scope>NUCLEOTIDE SEQUENCE</scope>
    <source>
        <strain evidence="7">IA702</strain>
    </source>
</reference>
<dbReference type="Pfam" id="PF07778">
    <property type="entry name" value="CENP-I"/>
    <property type="match status" value="1"/>
</dbReference>
<evidence type="ECO:0000256" key="2">
    <source>
        <dbReference type="ARBA" id="ARBA00004584"/>
    </source>
</evidence>
<organism evidence="7 8">
    <name type="scientific">Paraglomus occultum</name>
    <dbReference type="NCBI Taxonomy" id="144539"/>
    <lineage>
        <taxon>Eukaryota</taxon>
        <taxon>Fungi</taxon>
        <taxon>Fungi incertae sedis</taxon>
        <taxon>Mucoromycota</taxon>
        <taxon>Glomeromycotina</taxon>
        <taxon>Glomeromycetes</taxon>
        <taxon>Paraglomerales</taxon>
        <taxon>Paraglomeraceae</taxon>
        <taxon>Paraglomus</taxon>
    </lineage>
</organism>
<dbReference type="GO" id="GO:0034080">
    <property type="term" value="P:CENP-A containing chromatin assembly"/>
    <property type="evidence" value="ECO:0007669"/>
    <property type="project" value="TreeGrafter"/>
</dbReference>
<dbReference type="PANTHER" id="PTHR48208:SF2">
    <property type="entry name" value="CENTROMERE PROTEIN I"/>
    <property type="match status" value="1"/>
</dbReference>